<evidence type="ECO:0000313" key="3">
    <source>
        <dbReference type="EMBL" id="REG22970.1"/>
    </source>
</evidence>
<organism evidence="2 4">
    <name type="scientific">Archangium gephyra</name>
    <dbReference type="NCBI Taxonomy" id="48"/>
    <lineage>
        <taxon>Bacteria</taxon>
        <taxon>Pseudomonadati</taxon>
        <taxon>Myxococcota</taxon>
        <taxon>Myxococcia</taxon>
        <taxon>Myxococcales</taxon>
        <taxon>Cystobacterineae</taxon>
        <taxon>Archangiaceae</taxon>
        <taxon>Archangium</taxon>
    </lineage>
</organism>
<keyword evidence="1" id="KW-0732">Signal</keyword>
<reference evidence="2 4" key="1">
    <citation type="submission" date="2015-05" db="EMBL/GenBank/DDBJ databases">
        <title>Genome assembly of Archangium gephyra DSM 2261.</title>
        <authorList>
            <person name="Sharma G."/>
            <person name="Subramanian S."/>
        </authorList>
    </citation>
    <scope>NUCLEOTIDE SEQUENCE [LARGE SCALE GENOMIC DNA]</scope>
    <source>
        <strain evidence="2 4">DSM 2261</strain>
    </source>
</reference>
<dbReference type="Proteomes" id="UP000256345">
    <property type="component" value="Unassembled WGS sequence"/>
</dbReference>
<keyword evidence="5" id="KW-1185">Reference proteome</keyword>
<accession>A0AAC8Q926</accession>
<gene>
    <name evidence="2" type="ORF">AA314_04780</name>
    <name evidence="3" type="ORF">ATI61_118175</name>
</gene>
<dbReference type="EMBL" id="CP011509">
    <property type="protein sequence ID" value="AKJ03154.1"/>
    <property type="molecule type" value="Genomic_DNA"/>
</dbReference>
<evidence type="ECO:0000313" key="5">
    <source>
        <dbReference type="Proteomes" id="UP000256345"/>
    </source>
</evidence>
<name>A0AAC8Q926_9BACT</name>
<dbReference type="RefSeq" id="WP_047857290.1">
    <property type="nucleotide sequence ID" value="NZ_CP011509.1"/>
</dbReference>
<protein>
    <recommendedName>
        <fullName evidence="6">Carboxypeptidase regulatory-like domain-containing protein</fullName>
    </recommendedName>
</protein>
<feature type="chain" id="PRO_5042092821" description="Carboxypeptidase regulatory-like domain-containing protein" evidence="1">
    <location>
        <begin position="23"/>
        <end position="875"/>
    </location>
</feature>
<evidence type="ECO:0008006" key="6">
    <source>
        <dbReference type="Google" id="ProtNLM"/>
    </source>
</evidence>
<evidence type="ECO:0000313" key="4">
    <source>
        <dbReference type="Proteomes" id="UP000035579"/>
    </source>
</evidence>
<proteinExistence type="predicted"/>
<evidence type="ECO:0000313" key="2">
    <source>
        <dbReference type="EMBL" id="AKJ03154.1"/>
    </source>
</evidence>
<evidence type="ECO:0000256" key="1">
    <source>
        <dbReference type="SAM" id="SignalP"/>
    </source>
</evidence>
<dbReference type="KEGG" id="age:AA314_04780"/>
<feature type="signal peptide" evidence="1">
    <location>
        <begin position="1"/>
        <end position="22"/>
    </location>
</feature>
<dbReference type="Proteomes" id="UP000035579">
    <property type="component" value="Chromosome"/>
</dbReference>
<reference evidence="3 5" key="2">
    <citation type="submission" date="2018-08" db="EMBL/GenBank/DDBJ databases">
        <title>Genomic Encyclopedia of Archaeal and Bacterial Type Strains, Phase II (KMG-II): from individual species to whole genera.</title>
        <authorList>
            <person name="Goeker M."/>
        </authorList>
    </citation>
    <scope>NUCLEOTIDE SEQUENCE [LARGE SCALE GENOMIC DNA]</scope>
    <source>
        <strain evidence="3 5">DSM 2261</strain>
    </source>
</reference>
<dbReference type="PROSITE" id="PS51257">
    <property type="entry name" value="PROKAR_LIPOPROTEIN"/>
    <property type="match status" value="1"/>
</dbReference>
<sequence length="875" mass="90091">MNPPLRLALCAVLLSFSSLWTACGDSRPLPGEPDDTPPTDACQVDQDCPDPGLFFCDTVTSRCQAACKTQEDCTAAKRGQYRLAQCDGNALGCRCDNSRCVVAQCSADAECAAAGQVCRNGRCGAAPEASAVTACRVTPDFVVGREGTLARFSVLAMDAAGRAVVVPSGAAWTALDESVVVEGGGTGVESVFVLSAVTEGARESVRARVGSATCTARVSVLGAVVVPGQLRAVVKDELTGRPLAGAAVVVADAAGAVTATGKTDASGVVTLAAPVEAGSVSVFHEDFGYLTVAHEGAAGPRDLALPLRRNPTDRYGGYQGTFRNMPVSADMHTGLAGLSAPDAVTDVSASLLAGPVREVAFTMGGQAREATLPAGAYVVLPGSTLAVTDVSARGLAGVCGAAPEGSASAEEAMAAGACGTRTAWALGGDVPLNALPLVSGGTVDVGQLLAQTIPLLRTFSSSVVRDVEFRLKETPETDSGAPDFRDQTHFVTVDHDFKEDQRMGLGFQFAVRVPALPSYRGYMDSAAVMGAVRVPGRGVVPLGLGMGVNTNPADHNTDTQVGLPAPGLVSVRMAPAHHGLEGSPYELMITASSSAASRDATAGAASSMLIHRTLQKLPFDPKGATPVMVSGPFLPVPEGARYNYNRVAGGGLEGRQLRFLGAPELPASTVLRAVFTNQAERGWVVLMDAARAGTGVRLPLPPEGFEDRTYYGDTVGSRSPMGMQALAARRTGTSAGAAVNLHGLVEADGVDLEHLGELTVAWSALDYGRPLVTWLEPEEDGQSVSKSSKVKVRVLGFRVGSGPLDEGYVRLTFAGGTGCESAPVNGYVVEGRGEVELQLPETCTGAGVQLNATLVDTAGVELSPPVRSQRTLTIN</sequence>
<dbReference type="AlphaFoldDB" id="A0AAC8Q926"/>
<dbReference type="EMBL" id="QUMU01000018">
    <property type="protein sequence ID" value="REG22970.1"/>
    <property type="molecule type" value="Genomic_DNA"/>
</dbReference>